<accession>A0A3N7HK17</accession>
<feature type="transmembrane region" description="Helical" evidence="2">
    <location>
        <begin position="26"/>
        <end position="44"/>
    </location>
</feature>
<sequence length="230" mass="24610">MLAASFKPVAFNPYGSRRKPRRVPRWLVLLLIGLGAGAAGVLFVQERYLPPRLSAGETASLRASFERAESERQRLSNDLQETARQLHVALADKKALADELAGSRQSADRLRESVGALAAALPPDPRGGAVQVRAAKFNAESGSLHYDAVLSRDRGASRPLAGVLQLVVSGSRHGTTSTVKLQPVAVQVGSVESVRGALPLPEGFDPQQVTLQVLDKPDGRQLGMRVLNVK</sequence>
<feature type="coiled-coil region" evidence="1">
    <location>
        <begin position="58"/>
        <end position="85"/>
    </location>
</feature>
<dbReference type="RefSeq" id="WP_124542639.1">
    <property type="nucleotide sequence ID" value="NZ_QUSW01000007.1"/>
</dbReference>
<keyword evidence="2" id="KW-0472">Membrane</keyword>
<keyword evidence="1" id="KW-0175">Coiled coil</keyword>
<dbReference type="EMBL" id="QUSW01000007">
    <property type="protein sequence ID" value="RQP22417.1"/>
    <property type="molecule type" value="Genomic_DNA"/>
</dbReference>
<keyword evidence="2" id="KW-0812">Transmembrane</keyword>
<dbReference type="InterPro" id="IPR046703">
    <property type="entry name" value="DUF6776"/>
</dbReference>
<comment type="caution">
    <text evidence="3">The sequence shown here is derived from an EMBL/GenBank/DDBJ whole genome shotgun (WGS) entry which is preliminary data.</text>
</comment>
<protein>
    <submittedName>
        <fullName evidence="3">Uncharacterized protein</fullName>
    </submittedName>
</protein>
<proteinExistence type="predicted"/>
<evidence type="ECO:0000313" key="4">
    <source>
        <dbReference type="Proteomes" id="UP000267464"/>
    </source>
</evidence>
<keyword evidence="2" id="KW-1133">Transmembrane helix</keyword>
<organism evidence="3 4">
    <name type="scientific">Piscinibacter terrae</name>
    <dbReference type="NCBI Taxonomy" id="2496871"/>
    <lineage>
        <taxon>Bacteria</taxon>
        <taxon>Pseudomonadati</taxon>
        <taxon>Pseudomonadota</taxon>
        <taxon>Betaproteobacteria</taxon>
        <taxon>Burkholderiales</taxon>
        <taxon>Sphaerotilaceae</taxon>
        <taxon>Piscinibacter</taxon>
    </lineage>
</organism>
<reference evidence="3 4" key="1">
    <citation type="submission" date="2018-08" db="EMBL/GenBank/DDBJ databases">
        <authorList>
            <person name="Khan S.A."/>
            <person name="Jeon C.O."/>
            <person name="Chun B.H."/>
            <person name="Jeong S.E."/>
        </authorList>
    </citation>
    <scope>NUCLEOTIDE SEQUENCE [LARGE SCALE GENOMIC DNA]</scope>
    <source>
        <strain evidence="3 4">S-16</strain>
    </source>
</reference>
<evidence type="ECO:0000256" key="2">
    <source>
        <dbReference type="SAM" id="Phobius"/>
    </source>
</evidence>
<evidence type="ECO:0000256" key="1">
    <source>
        <dbReference type="SAM" id="Coils"/>
    </source>
</evidence>
<evidence type="ECO:0000313" key="3">
    <source>
        <dbReference type="EMBL" id="RQP22417.1"/>
    </source>
</evidence>
<dbReference type="Proteomes" id="UP000267464">
    <property type="component" value="Unassembled WGS sequence"/>
</dbReference>
<reference evidence="3 4" key="2">
    <citation type="submission" date="2018-12" db="EMBL/GenBank/DDBJ databases">
        <title>Rhizobacter gummiphilus sp. nov., a rubber-degrading bacterium isolated from the soil of a botanical garden in Japan.</title>
        <authorList>
            <person name="Shunsuke S.S."/>
        </authorList>
    </citation>
    <scope>NUCLEOTIDE SEQUENCE [LARGE SCALE GENOMIC DNA]</scope>
    <source>
        <strain evidence="3 4">S-16</strain>
    </source>
</reference>
<dbReference type="OrthoDB" id="9152541at2"/>
<name>A0A3N7HK17_9BURK</name>
<gene>
    <name evidence="3" type="ORF">DZC73_22485</name>
</gene>
<keyword evidence="4" id="KW-1185">Reference proteome</keyword>
<dbReference type="AlphaFoldDB" id="A0A3N7HK17"/>
<dbReference type="Pfam" id="PF20567">
    <property type="entry name" value="DUF6776"/>
    <property type="match status" value="1"/>
</dbReference>